<dbReference type="AlphaFoldDB" id="A0A2A6Z952"/>
<accession>A0A2A6Z952</accession>
<reference evidence="2 3" key="1">
    <citation type="journal article" date="2017" name="Front. Microbiol.">
        <title>New Insights into the Diversity of the Genus Faecalibacterium.</title>
        <authorList>
            <person name="Benevides L."/>
            <person name="Burman S."/>
            <person name="Martin R."/>
            <person name="Robert V."/>
            <person name="Thomas M."/>
            <person name="Miquel S."/>
            <person name="Chain F."/>
            <person name="Sokol H."/>
            <person name="Bermudez-Humaran L.G."/>
            <person name="Morrison M."/>
            <person name="Langella P."/>
            <person name="Azevedo V.A."/>
            <person name="Chatel J.M."/>
            <person name="Soares S."/>
        </authorList>
    </citation>
    <scope>NUCLEOTIDE SEQUENCE [LARGE SCALE GENOMIC DNA]</scope>
    <source>
        <strain evidence="3">CNCM I-4540</strain>
    </source>
</reference>
<proteinExistence type="inferred from homology"/>
<evidence type="ECO:0000256" key="1">
    <source>
        <dbReference type="ARBA" id="ARBA00005721"/>
    </source>
</evidence>
<comment type="caution">
    <text evidence="2">The sequence shown here is derived from an EMBL/GenBank/DDBJ whole genome shotgun (WGS) entry which is preliminary data.</text>
</comment>
<evidence type="ECO:0000313" key="2">
    <source>
        <dbReference type="EMBL" id="PDX57925.1"/>
    </source>
</evidence>
<evidence type="ECO:0000313" key="3">
    <source>
        <dbReference type="Proteomes" id="UP000220752"/>
    </source>
</evidence>
<organism evidence="2 3">
    <name type="scientific">Faecalibacterium langellae</name>
    <dbReference type="NCBI Taxonomy" id="3435293"/>
    <lineage>
        <taxon>Bacteria</taxon>
        <taxon>Bacillati</taxon>
        <taxon>Bacillota</taxon>
        <taxon>Clostridia</taxon>
        <taxon>Eubacteriales</taxon>
        <taxon>Oscillospiraceae</taxon>
        <taxon>Faecalibacterium</taxon>
    </lineage>
</organism>
<dbReference type="Proteomes" id="UP000220752">
    <property type="component" value="Unassembled WGS sequence"/>
</dbReference>
<keyword evidence="3" id="KW-1185">Reference proteome</keyword>
<dbReference type="Pfam" id="PF03780">
    <property type="entry name" value="Asp23"/>
    <property type="match status" value="1"/>
</dbReference>
<gene>
    <name evidence="2" type="ORF">CGS46_11180</name>
</gene>
<protein>
    <submittedName>
        <fullName evidence="2">Asp23/Gls24 family envelope stress response protein</fullName>
    </submittedName>
</protein>
<dbReference type="InterPro" id="IPR005531">
    <property type="entry name" value="Asp23"/>
</dbReference>
<comment type="similarity">
    <text evidence="1">Belongs to the asp23 family.</text>
</comment>
<name>A0A2A6Z952_9FIRM</name>
<dbReference type="PANTHER" id="PTHR34297:SF1">
    <property type="entry name" value="ASP23_GLS24 FAMILY ENVELOPE STRESS RESPONSE PROTEIN"/>
    <property type="match status" value="1"/>
</dbReference>
<dbReference type="PANTHER" id="PTHR34297">
    <property type="entry name" value="HYPOTHETICAL CYTOSOLIC PROTEIN-RELATED"/>
    <property type="match status" value="1"/>
</dbReference>
<dbReference type="EMBL" id="NMTQ01000036">
    <property type="protein sequence ID" value="PDX57925.1"/>
    <property type="molecule type" value="Genomic_DNA"/>
</dbReference>
<sequence length="128" mass="13713">MEDNTMDFQNTDLQGGSLQISTEVIGKIARCAALEIDGVAEVSCGRQNKKLKDLLEASSIQSPVMVEMRDGTANITLNLMMSFGARIPAVAEKVQENVKNAVQNMTNVTVSRVNLVIAGLAETTAAEQ</sequence>